<accession>A0A1L8CMY2</accession>
<evidence type="ECO:0000313" key="2">
    <source>
        <dbReference type="Proteomes" id="UP000231632"/>
    </source>
</evidence>
<dbReference type="Proteomes" id="UP000231632">
    <property type="component" value="Unassembled WGS sequence"/>
</dbReference>
<dbReference type="AlphaFoldDB" id="A0A1L8CMY2"/>
<evidence type="ECO:0000313" key="1">
    <source>
        <dbReference type="EMBL" id="GAV20271.1"/>
    </source>
</evidence>
<reference evidence="1 2" key="1">
    <citation type="journal article" date="2017" name="Arch. Microbiol.">
        <title>Mariprofundus micogutta sp. nov., a novel iron-oxidizing zetaproteobacterium isolated from a deep-sea hydrothermal field at the Bayonnaise knoll of the Izu-Ogasawara arc, and a description of Mariprofundales ord. nov. and Zetaproteobacteria classis nov.</title>
        <authorList>
            <person name="Makita H."/>
            <person name="Tanaka E."/>
            <person name="Mitsunobu S."/>
            <person name="Miyazaki M."/>
            <person name="Nunoura T."/>
            <person name="Uematsu K."/>
            <person name="Takaki Y."/>
            <person name="Nishi S."/>
            <person name="Shimamura S."/>
            <person name="Takai K."/>
        </authorList>
    </citation>
    <scope>NUCLEOTIDE SEQUENCE [LARGE SCALE GENOMIC DNA]</scope>
    <source>
        <strain evidence="1 2">ET2</strain>
    </source>
</reference>
<keyword evidence="2" id="KW-1185">Reference proteome</keyword>
<organism evidence="1 2">
    <name type="scientific">Mariprofundus micogutta</name>
    <dbReference type="NCBI Taxonomy" id="1921010"/>
    <lineage>
        <taxon>Bacteria</taxon>
        <taxon>Pseudomonadati</taxon>
        <taxon>Pseudomonadota</taxon>
        <taxon>Candidatius Mariprofundia</taxon>
        <taxon>Mariprofundales</taxon>
        <taxon>Mariprofundaceae</taxon>
        <taxon>Mariprofundus</taxon>
    </lineage>
</organism>
<dbReference type="OrthoDB" id="5292308at2"/>
<gene>
    <name evidence="1" type="ORF">MMIC_P1235</name>
</gene>
<comment type="caution">
    <text evidence="1">The sequence shown here is derived from an EMBL/GenBank/DDBJ whole genome shotgun (WGS) entry which is preliminary data.</text>
</comment>
<name>A0A1L8CMY2_9PROT</name>
<sequence length="211" mass="23793">MKVSFSIDALSPSGAKAWRLLENDGWRECIYAETLKDGDARITDKKSAEDWAGRRMKKDKQHGLIPQQKAGTFDFLMRGIFAHAVLHRESSAPVPAKEQMIQCFAAHKSGTPWLIYLNVAGHFAALDTSKVSIITNLDIAVRAEITSGDEYIGPKAAAKETMMNEIYKQFLAGWLDHLNSSNMNVFVPDPEKLKDESVYIELIRDWQSEQY</sequence>
<dbReference type="RefSeq" id="WP_072659597.1">
    <property type="nucleotide sequence ID" value="NZ_BDFD01000009.1"/>
</dbReference>
<protein>
    <submittedName>
        <fullName evidence="1">Uncharacterized protein</fullName>
    </submittedName>
</protein>
<dbReference type="STRING" id="1921010.MMIC_P1235"/>
<dbReference type="EMBL" id="BDFD01000009">
    <property type="protein sequence ID" value="GAV20271.1"/>
    <property type="molecule type" value="Genomic_DNA"/>
</dbReference>
<proteinExistence type="predicted"/>